<comment type="similarity">
    <text evidence="2 9">Belongs to the Mediator complex subunit 14 family.</text>
</comment>
<organism evidence="12 13">
    <name type="scientific">Tilletia indica</name>
    <dbReference type="NCBI Taxonomy" id="43049"/>
    <lineage>
        <taxon>Eukaryota</taxon>
        <taxon>Fungi</taxon>
        <taxon>Dikarya</taxon>
        <taxon>Basidiomycota</taxon>
        <taxon>Ustilaginomycotina</taxon>
        <taxon>Exobasidiomycetes</taxon>
        <taxon>Tilletiales</taxon>
        <taxon>Tilletiaceae</taxon>
        <taxon>Tilletia</taxon>
    </lineage>
</organism>
<gene>
    <name evidence="12" type="ORF">A4X13_0g354</name>
</gene>
<feature type="region of interest" description="Disordered" evidence="10">
    <location>
        <begin position="359"/>
        <end position="381"/>
    </location>
</feature>
<feature type="compositionally biased region" description="Polar residues" evidence="10">
    <location>
        <begin position="24"/>
        <end position="35"/>
    </location>
</feature>
<keyword evidence="4 9" id="KW-0805">Transcription regulation</keyword>
<dbReference type="InterPro" id="IPR055122">
    <property type="entry name" value="Med14_N"/>
</dbReference>
<evidence type="ECO:0000256" key="6">
    <source>
        <dbReference type="ARBA" id="ARBA00023163"/>
    </source>
</evidence>
<evidence type="ECO:0000256" key="3">
    <source>
        <dbReference type="ARBA" id="ARBA00019619"/>
    </source>
</evidence>
<comment type="caution">
    <text evidence="12">The sequence shown here is derived from an EMBL/GenBank/DDBJ whole genome shotgun (WGS) entry which is preliminary data.</text>
</comment>
<feature type="compositionally biased region" description="Basic and acidic residues" evidence="10">
    <location>
        <begin position="69"/>
        <end position="81"/>
    </location>
</feature>
<dbReference type="Proteomes" id="UP000077521">
    <property type="component" value="Unassembled WGS sequence"/>
</dbReference>
<keyword evidence="6 9" id="KW-0804">Transcription</keyword>
<reference evidence="12" key="2">
    <citation type="journal article" date="2019" name="IMA Fungus">
        <title>Genome sequencing and comparison of five Tilletia species to identify candidate genes for the detection of regulated species infecting wheat.</title>
        <authorList>
            <person name="Nguyen H.D.T."/>
            <person name="Sultana T."/>
            <person name="Kesanakurti P."/>
            <person name="Hambleton S."/>
        </authorList>
    </citation>
    <scope>NUCLEOTIDE SEQUENCE</scope>
    <source>
        <strain evidence="12">DAOMC 236416</strain>
    </source>
</reference>
<feature type="region of interest" description="Disordered" evidence="10">
    <location>
        <begin position="1153"/>
        <end position="1174"/>
    </location>
</feature>
<comment type="function">
    <text evidence="9">Component of the Mediator complex, a coactivator involved in the regulated transcription of nearly all RNA polymerase II-dependent genes. Mediator functions as a bridge to convey information from gene-specific regulatory proteins to the basal RNA polymerase II transcription machinery. Mediator is recruited to promoters by direct interactions with regulatory proteins and serves as a scaffold for the assembly of a functional preinitiation complex with RNA polymerase II and the general transcription factors.</text>
</comment>
<evidence type="ECO:0000256" key="9">
    <source>
        <dbReference type="RuleBase" id="RU365082"/>
    </source>
</evidence>
<feature type="region of interest" description="Disordered" evidence="10">
    <location>
        <begin position="1"/>
        <end position="105"/>
    </location>
</feature>
<dbReference type="PANTHER" id="PTHR12809">
    <property type="entry name" value="MEDIATOR COMPLEX SUBUNIT"/>
    <property type="match status" value="1"/>
</dbReference>
<proteinExistence type="inferred from homology"/>
<dbReference type="GO" id="GO:0003712">
    <property type="term" value="F:transcription coregulator activity"/>
    <property type="evidence" value="ECO:0007669"/>
    <property type="project" value="UniProtKB-UniRule"/>
</dbReference>
<evidence type="ECO:0000256" key="5">
    <source>
        <dbReference type="ARBA" id="ARBA00023159"/>
    </source>
</evidence>
<dbReference type="GO" id="GO:0070847">
    <property type="term" value="C:core mediator complex"/>
    <property type="evidence" value="ECO:0007669"/>
    <property type="project" value="TreeGrafter"/>
</dbReference>
<dbReference type="PANTHER" id="PTHR12809:SF2">
    <property type="entry name" value="MEDIATOR OF RNA POLYMERASE II TRANSCRIPTION SUBUNIT 14"/>
    <property type="match status" value="1"/>
</dbReference>
<dbReference type="AlphaFoldDB" id="A0A177TKV9"/>
<keyword evidence="5 9" id="KW-0010">Activator</keyword>
<sequence length="1228" mass="133924">MNVNGGAHAQPQKQSSGIPGAGGSSTTSSYQTNGISEHGSLKGGVAAAAAAAASSVAMPPPTSLPTSVKSEKAQGKARQVDDLSSIQWPPTNGTDKSNASHPIMYDDTPPEALLAELLPQTENLVPLAAIVERMSNYGYEALQILSETMSSLPSDQRREKIFTTAVTVQRQIAKLVALVLWSRLSGDLQKARNTVGLLCEQFAQAEDAVRELTSIRTMLPHSRLRNFDLLSAMDVLRSGAYTRLPSTIKTSAMHEKPMDDKAVDELVEELEDAIRLRLSCHDVLPLQMSDYRIADGRAHFDVPNLFEASLTVDGPYPSGRWYLLTIKFHFKVTGTGKDHFPRVPKKHYRDLLLEQVNAELAPPPPLPPEAEPTDTASSGQPPPLVKFFRHLESRALQYQLDILAFQAGELGHGLWKGHLSVQRDSQTQALRLTYWSQLRSKPDALRGGRPPAAQSWRNGGSITISIETEQGNRCTARSIAQVLFGGTEVDDVDSLYRKRLAVDWRVEKSIKDGSPQNFVVNVHALDIRNLLLDVVSAHAHAILDSLRSKILRSSLVLGVADDDCTLGLALMDGEKDSFPSLRIKLCGAMSVCIALQPISGHISIEEDVVRVPDAFLSGEAGTKADAAIFAQSTERLNRDPDQVVEVLQALRQYAICKDLEQKACFLGLEAVQRLPFQPTEYGKLGAPPEAVLFLSLPQCPHWYLAAQFSAHPPRLALLSTATYVMHGQIYMVINTLQWINRSKVLTSLSKSESTIDEAHLSLADIDLDEIAHLHWYGVAIVSYFRIEQQLQSRGLLFSHTTSLPPLALDQGVSGKMRADAPVNRVASKIPAICMRSADVLGPCSALVKPNIFVRLSKWWDRGACTAQVIVRLSLRSASRMTKLEPPGGGSTIEYDATSRQLTFSTADIDNCITWFLVEWDRFARIGMLVKAVERARVWPGGRARGWKVTNFNFFQASFAYSHGRCATVTWSRSPPGHAAPESFLLRVYADRPKKGADQGQAIQSDEGEDVGVGENPHEYIEAALEQNLNVGSSYSPGFWPSFLCLLHETLPVLEILREACKDELSDANAPALEFRSACWYRLTYGSRYALDVRYLTGSRFIIADAARPLFGASKNESAGSFACLPSFHRTTKEAVTSYYSLASQFAAASAEASDGIQRSPTESQGSSVRASPSSSPAAVDLRRAVLCAADEAVVGPILSAVLASVREQLRGTVASNEAAPAEVGPSAS</sequence>
<dbReference type="EMBL" id="LWDF02000011">
    <property type="protein sequence ID" value="KAE8260415.1"/>
    <property type="molecule type" value="Genomic_DNA"/>
</dbReference>
<evidence type="ECO:0000256" key="1">
    <source>
        <dbReference type="ARBA" id="ARBA00004123"/>
    </source>
</evidence>
<feature type="domain" description="Mediator complex subunit MED14 N-terminal" evidence="11">
    <location>
        <begin position="125"/>
        <end position="313"/>
    </location>
</feature>
<reference evidence="12" key="1">
    <citation type="submission" date="2016-04" db="EMBL/GenBank/DDBJ databases">
        <authorList>
            <person name="Nguyen H.D."/>
            <person name="Samba Siva P."/>
            <person name="Cullis J."/>
            <person name="Levesque C.A."/>
            <person name="Hambleton S."/>
        </authorList>
    </citation>
    <scope>NUCLEOTIDE SEQUENCE</scope>
    <source>
        <strain evidence="12">DAOMC 236416</strain>
    </source>
</reference>
<evidence type="ECO:0000256" key="8">
    <source>
        <dbReference type="ARBA" id="ARBA00032007"/>
    </source>
</evidence>
<evidence type="ECO:0000313" key="13">
    <source>
        <dbReference type="Proteomes" id="UP000077521"/>
    </source>
</evidence>
<dbReference type="GO" id="GO:0006357">
    <property type="term" value="P:regulation of transcription by RNA polymerase II"/>
    <property type="evidence" value="ECO:0007669"/>
    <property type="project" value="InterPro"/>
</dbReference>
<comment type="subunit">
    <text evidence="9">Component of the Mediator complex.</text>
</comment>
<keyword evidence="13" id="KW-1185">Reference proteome</keyword>
<dbReference type="Pfam" id="PF08638">
    <property type="entry name" value="Med14"/>
    <property type="match status" value="1"/>
</dbReference>
<evidence type="ECO:0000313" key="12">
    <source>
        <dbReference type="EMBL" id="KAE8260415.1"/>
    </source>
</evidence>
<comment type="subcellular location">
    <subcellularLocation>
        <location evidence="1 9">Nucleus</location>
    </subcellularLocation>
</comment>
<feature type="compositionally biased region" description="Low complexity" evidence="10">
    <location>
        <begin position="45"/>
        <end position="57"/>
    </location>
</feature>
<feature type="compositionally biased region" description="Pro residues" evidence="10">
    <location>
        <begin position="361"/>
        <end position="370"/>
    </location>
</feature>
<evidence type="ECO:0000256" key="4">
    <source>
        <dbReference type="ARBA" id="ARBA00023015"/>
    </source>
</evidence>
<name>A0A177TKV9_9BASI</name>
<dbReference type="InterPro" id="IPR013947">
    <property type="entry name" value="Mediator_Med14"/>
</dbReference>
<dbReference type="GO" id="GO:0016592">
    <property type="term" value="C:mediator complex"/>
    <property type="evidence" value="ECO:0007669"/>
    <property type="project" value="UniProtKB-UniRule"/>
</dbReference>
<feature type="compositionally biased region" description="Polar residues" evidence="10">
    <location>
        <begin position="1156"/>
        <end position="1165"/>
    </location>
</feature>
<keyword evidence="7 9" id="KW-0539">Nucleus</keyword>
<protein>
    <recommendedName>
        <fullName evidence="3 9">Mediator of RNA polymerase II transcription subunit 14</fullName>
    </recommendedName>
    <alternativeName>
        <fullName evidence="8 9">Mediator complex subunit 14</fullName>
    </alternativeName>
</protein>
<evidence type="ECO:0000256" key="2">
    <source>
        <dbReference type="ARBA" id="ARBA00007813"/>
    </source>
</evidence>
<feature type="compositionally biased region" description="Polar residues" evidence="10">
    <location>
        <begin position="82"/>
        <end position="100"/>
    </location>
</feature>
<accession>A0A177TKV9</accession>
<evidence type="ECO:0000256" key="7">
    <source>
        <dbReference type="ARBA" id="ARBA00023242"/>
    </source>
</evidence>
<evidence type="ECO:0000259" key="11">
    <source>
        <dbReference type="Pfam" id="PF08638"/>
    </source>
</evidence>
<evidence type="ECO:0000256" key="10">
    <source>
        <dbReference type="SAM" id="MobiDB-lite"/>
    </source>
</evidence>